<dbReference type="InterPro" id="IPR025295">
    <property type="entry name" value="eCIS_core_dom"/>
</dbReference>
<gene>
    <name evidence="4" type="ORF">F3168_08360</name>
</gene>
<evidence type="ECO:0000313" key="5">
    <source>
        <dbReference type="Proteomes" id="UP000481327"/>
    </source>
</evidence>
<evidence type="ECO:0000256" key="2">
    <source>
        <dbReference type="SAM" id="Phobius"/>
    </source>
</evidence>
<evidence type="ECO:0000313" key="4">
    <source>
        <dbReference type="EMBL" id="MQT17276.1"/>
    </source>
</evidence>
<evidence type="ECO:0000256" key="1">
    <source>
        <dbReference type="SAM" id="MobiDB-lite"/>
    </source>
</evidence>
<proteinExistence type="predicted"/>
<reference evidence="4 5" key="1">
    <citation type="submission" date="2019-09" db="EMBL/GenBank/DDBJ databases">
        <title>Polymorphobacter sp. isolated from a lake in China.</title>
        <authorList>
            <person name="Liu Z."/>
        </authorList>
    </citation>
    <scope>NUCLEOTIDE SEQUENCE [LARGE SCALE GENOMIC DNA]</scope>
    <source>
        <strain evidence="4 5">D40P</strain>
    </source>
</reference>
<feature type="compositionally biased region" description="Low complexity" evidence="1">
    <location>
        <begin position="65"/>
        <end position="77"/>
    </location>
</feature>
<organism evidence="4 5">
    <name type="scientific">Sandarakinorhabdus fusca</name>
    <dbReference type="NCBI Taxonomy" id="1439888"/>
    <lineage>
        <taxon>Bacteria</taxon>
        <taxon>Pseudomonadati</taxon>
        <taxon>Pseudomonadota</taxon>
        <taxon>Alphaproteobacteria</taxon>
        <taxon>Sphingomonadales</taxon>
        <taxon>Sphingosinicellaceae</taxon>
        <taxon>Sandarakinorhabdus</taxon>
    </lineage>
</organism>
<dbReference type="EMBL" id="WIOL01000002">
    <property type="protein sequence ID" value="MQT17276.1"/>
    <property type="molecule type" value="Genomic_DNA"/>
</dbReference>
<dbReference type="AlphaFoldDB" id="A0A7C9GQ20"/>
<protein>
    <submittedName>
        <fullName evidence="4">DUF4157 domain-containing protein</fullName>
    </submittedName>
</protein>
<keyword evidence="2" id="KW-0472">Membrane</keyword>
<sequence length="306" mass="30821">MGALAEFLGHDLAHVATHSNDRSQELSALGFQLGRAANTNGRLPPVDTTRQLLAHGLAGMMQQPSGSGAMSVSSPSDGAERAARQMGGRVAATKPGTATGETVSAQPSRPSAGARQGGLSGVFGPQAGEGRPLPDALRAEMEAAFGADFRAVRVHDDSGADRLSRSLEARAFTYGSDIFFADGSFAPEASNGKALIAHELTHTLQQAQSAPSIARDGERKTTLQCVNENLSSAGVASWLLAIVGTTCGLIGALAGSPTGPGAAGTAAFGAAVCIAGVIGFSVGAVLGIITGCSRDPDFRSAGANPR</sequence>
<dbReference type="Pfam" id="PF13699">
    <property type="entry name" value="eCIS_core"/>
    <property type="match status" value="1"/>
</dbReference>
<evidence type="ECO:0000259" key="3">
    <source>
        <dbReference type="Pfam" id="PF13699"/>
    </source>
</evidence>
<feature type="transmembrane region" description="Helical" evidence="2">
    <location>
        <begin position="266"/>
        <end position="289"/>
    </location>
</feature>
<accession>A0A7C9GQ20</accession>
<keyword evidence="2" id="KW-0812">Transmembrane</keyword>
<feature type="compositionally biased region" description="Polar residues" evidence="1">
    <location>
        <begin position="99"/>
        <end position="109"/>
    </location>
</feature>
<keyword evidence="5" id="KW-1185">Reference proteome</keyword>
<name>A0A7C9GQ20_9SPHN</name>
<dbReference type="RefSeq" id="WP_152577673.1">
    <property type="nucleotide sequence ID" value="NZ_JAATJI010000001.1"/>
</dbReference>
<dbReference type="OrthoDB" id="7387101at2"/>
<feature type="region of interest" description="Disordered" evidence="1">
    <location>
        <begin position="63"/>
        <end position="131"/>
    </location>
</feature>
<feature type="domain" description="eCIS core" evidence="3">
    <location>
        <begin position="132"/>
        <end position="208"/>
    </location>
</feature>
<comment type="caution">
    <text evidence="4">The sequence shown here is derived from an EMBL/GenBank/DDBJ whole genome shotgun (WGS) entry which is preliminary data.</text>
</comment>
<feature type="transmembrane region" description="Helical" evidence="2">
    <location>
        <begin position="235"/>
        <end position="254"/>
    </location>
</feature>
<dbReference type="Proteomes" id="UP000481327">
    <property type="component" value="Unassembled WGS sequence"/>
</dbReference>
<keyword evidence="2" id="KW-1133">Transmembrane helix</keyword>